<proteinExistence type="predicted"/>
<evidence type="ECO:0000313" key="1">
    <source>
        <dbReference type="EMBL" id="KFM77547.1"/>
    </source>
</evidence>
<dbReference type="Gene3D" id="3.40.390.10">
    <property type="entry name" value="Collagenase (Catalytic Domain)"/>
    <property type="match status" value="1"/>
</dbReference>
<keyword evidence="2" id="KW-1185">Reference proteome</keyword>
<dbReference type="OrthoDB" id="10035764at2759"/>
<sequence length="146" mass="16773">MTGEKTFFLSPVSFKDNLRQEQKNNSSSHFLFEVSDENIKFCGTNNAKGVVSRLDENLYDDPETYSRQNRVKRAPSSSSTTKRKVIELAVFVDNELYKRIEATAAIDVRTATIRRVLGILNQVQLIYNYPSLETKFKFVVVKLEIL</sequence>
<dbReference type="STRING" id="407821.A0A087UJK8"/>
<gene>
    <name evidence="1" type="ORF">X975_04738</name>
</gene>
<dbReference type="EMBL" id="KK120113">
    <property type="protein sequence ID" value="KFM77547.1"/>
    <property type="molecule type" value="Genomic_DNA"/>
</dbReference>
<dbReference type="GO" id="GO:0008237">
    <property type="term" value="F:metallopeptidase activity"/>
    <property type="evidence" value="ECO:0007669"/>
    <property type="project" value="InterPro"/>
</dbReference>
<accession>A0A087UJK8</accession>
<evidence type="ECO:0000313" key="2">
    <source>
        <dbReference type="Proteomes" id="UP000054359"/>
    </source>
</evidence>
<dbReference type="AlphaFoldDB" id="A0A087UJK8"/>
<dbReference type="InterPro" id="IPR024079">
    <property type="entry name" value="MetalloPept_cat_dom_sf"/>
</dbReference>
<organism evidence="1 2">
    <name type="scientific">Stegodyphus mimosarum</name>
    <name type="common">African social velvet spider</name>
    <dbReference type="NCBI Taxonomy" id="407821"/>
    <lineage>
        <taxon>Eukaryota</taxon>
        <taxon>Metazoa</taxon>
        <taxon>Ecdysozoa</taxon>
        <taxon>Arthropoda</taxon>
        <taxon>Chelicerata</taxon>
        <taxon>Arachnida</taxon>
        <taxon>Araneae</taxon>
        <taxon>Araneomorphae</taxon>
        <taxon>Entelegynae</taxon>
        <taxon>Eresoidea</taxon>
        <taxon>Eresidae</taxon>
        <taxon>Stegodyphus</taxon>
    </lineage>
</organism>
<reference evidence="1 2" key="1">
    <citation type="submission" date="2013-11" db="EMBL/GenBank/DDBJ databases">
        <title>Genome sequencing of Stegodyphus mimosarum.</title>
        <authorList>
            <person name="Bechsgaard J."/>
        </authorList>
    </citation>
    <scope>NUCLEOTIDE SEQUENCE [LARGE SCALE GENOMIC DNA]</scope>
</reference>
<dbReference type="Proteomes" id="UP000054359">
    <property type="component" value="Unassembled WGS sequence"/>
</dbReference>
<name>A0A087UJK8_STEMI</name>
<protein>
    <submittedName>
        <fullName evidence="1">Uncharacterized protein</fullName>
    </submittedName>
</protein>
<feature type="non-terminal residue" evidence="1">
    <location>
        <position position="146"/>
    </location>
</feature>